<dbReference type="PRINTS" id="PR00864">
    <property type="entry name" value="PREPILNPTASE"/>
</dbReference>
<keyword evidence="9" id="KW-0808">Transferase</keyword>
<evidence type="ECO:0000256" key="1">
    <source>
        <dbReference type="ARBA" id="ARBA00004429"/>
    </source>
</evidence>
<feature type="transmembrane region" description="Helical" evidence="11">
    <location>
        <begin position="121"/>
        <end position="140"/>
    </location>
</feature>
<feature type="transmembrane region" description="Helical" evidence="11">
    <location>
        <begin position="45"/>
        <end position="69"/>
    </location>
</feature>
<dbReference type="Pfam" id="PF06750">
    <property type="entry name" value="A24_N_bact"/>
    <property type="match status" value="1"/>
</dbReference>
<dbReference type="InterPro" id="IPR000045">
    <property type="entry name" value="Prepilin_IV_endopep_pep"/>
</dbReference>
<dbReference type="GO" id="GO:0032259">
    <property type="term" value="P:methylation"/>
    <property type="evidence" value="ECO:0007669"/>
    <property type="project" value="UniProtKB-KW"/>
</dbReference>
<evidence type="ECO:0000256" key="2">
    <source>
        <dbReference type="ARBA" id="ARBA00005801"/>
    </source>
</evidence>
<dbReference type="GO" id="GO:0005886">
    <property type="term" value="C:plasma membrane"/>
    <property type="evidence" value="ECO:0007669"/>
    <property type="project" value="UniProtKB-SubCell"/>
</dbReference>
<proteinExistence type="inferred from homology"/>
<organism evidence="14 15">
    <name type="scientific">Zarconia navalis LEGE 11467</name>
    <dbReference type="NCBI Taxonomy" id="1828826"/>
    <lineage>
        <taxon>Bacteria</taxon>
        <taxon>Bacillati</taxon>
        <taxon>Cyanobacteriota</taxon>
        <taxon>Cyanophyceae</taxon>
        <taxon>Oscillatoriophycideae</taxon>
        <taxon>Oscillatoriales</taxon>
        <taxon>Oscillatoriales incertae sedis</taxon>
        <taxon>Zarconia</taxon>
        <taxon>Zarconia navalis</taxon>
    </lineage>
</organism>
<keyword evidence="6 11" id="KW-1133">Transmembrane helix</keyword>
<evidence type="ECO:0000256" key="4">
    <source>
        <dbReference type="ARBA" id="ARBA00022519"/>
    </source>
</evidence>
<feature type="transmembrane region" description="Helical" evidence="11">
    <location>
        <begin position="287"/>
        <end position="310"/>
    </location>
</feature>
<comment type="similarity">
    <text evidence="2 8">Belongs to the peptidase A24 family.</text>
</comment>
<dbReference type="Proteomes" id="UP000621799">
    <property type="component" value="Unassembled WGS sequence"/>
</dbReference>
<dbReference type="EC" id="3.4.23.43" evidence="9"/>
<keyword evidence="3" id="KW-1003">Cell membrane</keyword>
<feature type="transmembrane region" description="Helical" evidence="11">
    <location>
        <begin position="172"/>
        <end position="189"/>
    </location>
</feature>
<dbReference type="EC" id="2.1.1.-" evidence="9"/>
<dbReference type="Gene3D" id="1.20.120.1220">
    <property type="match status" value="1"/>
</dbReference>
<evidence type="ECO:0000259" key="13">
    <source>
        <dbReference type="Pfam" id="PF06750"/>
    </source>
</evidence>
<keyword evidence="4" id="KW-0997">Cell inner membrane</keyword>
<evidence type="ECO:0000256" key="6">
    <source>
        <dbReference type="ARBA" id="ARBA00022989"/>
    </source>
</evidence>
<evidence type="ECO:0000256" key="9">
    <source>
        <dbReference type="RuleBase" id="RU003794"/>
    </source>
</evidence>
<feature type="transmembrane region" description="Helical" evidence="11">
    <location>
        <begin position="146"/>
        <end position="165"/>
    </location>
</feature>
<evidence type="ECO:0000256" key="5">
    <source>
        <dbReference type="ARBA" id="ARBA00022692"/>
    </source>
</evidence>
<comment type="function">
    <text evidence="9">Plays an essential role in type IV pili and type II pseudopili formation by proteolytically removing the leader sequence from substrate proteins and subsequently monomethylating the alpha-amino group of the newly exposed N-terminal phenylalanine.</text>
</comment>
<evidence type="ECO:0000313" key="14">
    <source>
        <dbReference type="EMBL" id="MBE9040174.1"/>
    </source>
</evidence>
<sequence length="313" mass="33489">MVRISIANPGKGNSSPRENPGSLPLKWGRHGSESGEKTNLSADRLLALSAIGLVFIFGAAIGSFLNVVIYRLPAGRSLLWPPSSCPRCSHRLGARENVPVLGWLWLRGRCAHCRSRISMRYPLVEAAMGLLFWLVFATYGWSPTTWGYWIFFSWLLALSAIDVDTKTLPNSLTQSGLVLGAIFQVALAGEVDGEPTRIEALMVSIVGAVIGIWVLDIISLVGSVILRQTAMGEGDAKLMAMMGAWLGWKLMLLAGFIGCAIGAFAGGGAIAMGWLGRRQPMPFGPSLALGAGIAAIWGESILSAYVKLFFPVA</sequence>
<dbReference type="InterPro" id="IPR050882">
    <property type="entry name" value="Prepilin_peptidase/N-MTase"/>
</dbReference>
<keyword evidence="5 9" id="KW-0812">Transmembrane</keyword>
<dbReference type="Pfam" id="PF01478">
    <property type="entry name" value="Peptidase_A24"/>
    <property type="match status" value="1"/>
</dbReference>
<keyword evidence="15" id="KW-1185">Reference proteome</keyword>
<gene>
    <name evidence="14" type="ORF">IQ235_05130</name>
</gene>
<evidence type="ECO:0000256" key="11">
    <source>
        <dbReference type="SAM" id="Phobius"/>
    </source>
</evidence>
<comment type="catalytic activity">
    <reaction evidence="9">
        <text>Typically cleaves a -Gly-|-Phe- bond to release an N-terminal, basic peptide of 5-8 residues from type IV prepilin, and then N-methylates the new N-terminal amino group, the methyl donor being S-adenosyl-L-methionine.</text>
        <dbReference type="EC" id="3.4.23.43"/>
    </reaction>
</comment>
<evidence type="ECO:0000256" key="10">
    <source>
        <dbReference type="SAM" id="MobiDB-lite"/>
    </source>
</evidence>
<dbReference type="GO" id="GO:0004190">
    <property type="term" value="F:aspartic-type endopeptidase activity"/>
    <property type="evidence" value="ECO:0007669"/>
    <property type="project" value="UniProtKB-EC"/>
</dbReference>
<evidence type="ECO:0000256" key="8">
    <source>
        <dbReference type="RuleBase" id="RU003793"/>
    </source>
</evidence>
<dbReference type="InterPro" id="IPR010627">
    <property type="entry name" value="Prepilin_pept_A24_N"/>
</dbReference>
<accession>A0A928VTQ0</accession>
<feature type="domain" description="Prepilin peptidase A24 N-terminal" evidence="13">
    <location>
        <begin position="56"/>
        <end position="138"/>
    </location>
</feature>
<dbReference type="EMBL" id="JADEXN010000061">
    <property type="protein sequence ID" value="MBE9040174.1"/>
    <property type="molecule type" value="Genomic_DNA"/>
</dbReference>
<evidence type="ECO:0000313" key="15">
    <source>
        <dbReference type="Proteomes" id="UP000621799"/>
    </source>
</evidence>
<comment type="subcellular location">
    <subcellularLocation>
        <location evidence="1">Cell inner membrane</location>
        <topology evidence="1">Multi-pass membrane protein</topology>
    </subcellularLocation>
    <subcellularLocation>
        <location evidence="9">Cell membrane</location>
        <topology evidence="9">Multi-pass membrane protein</topology>
    </subcellularLocation>
</comment>
<evidence type="ECO:0000256" key="7">
    <source>
        <dbReference type="ARBA" id="ARBA00023136"/>
    </source>
</evidence>
<keyword evidence="9" id="KW-0378">Hydrolase</keyword>
<keyword evidence="9" id="KW-0645">Protease</keyword>
<feature type="domain" description="Prepilin type IV endopeptidase peptidase" evidence="12">
    <location>
        <begin position="149"/>
        <end position="265"/>
    </location>
</feature>
<keyword evidence="7 11" id="KW-0472">Membrane</keyword>
<dbReference type="GO" id="GO:0008168">
    <property type="term" value="F:methyltransferase activity"/>
    <property type="evidence" value="ECO:0007669"/>
    <property type="project" value="UniProtKB-KW"/>
</dbReference>
<comment type="caution">
    <text evidence="14">The sequence shown here is derived from an EMBL/GenBank/DDBJ whole genome shotgun (WGS) entry which is preliminary data.</text>
</comment>
<evidence type="ECO:0000259" key="12">
    <source>
        <dbReference type="Pfam" id="PF01478"/>
    </source>
</evidence>
<feature type="region of interest" description="Disordered" evidence="10">
    <location>
        <begin position="1"/>
        <end position="28"/>
    </location>
</feature>
<feature type="transmembrane region" description="Helical" evidence="11">
    <location>
        <begin position="246"/>
        <end position="275"/>
    </location>
</feature>
<keyword evidence="9" id="KW-0489">Methyltransferase</keyword>
<evidence type="ECO:0000256" key="3">
    <source>
        <dbReference type="ARBA" id="ARBA00022475"/>
    </source>
</evidence>
<name>A0A928VTQ0_9CYAN</name>
<dbReference type="GO" id="GO:0006465">
    <property type="term" value="P:signal peptide processing"/>
    <property type="evidence" value="ECO:0007669"/>
    <property type="project" value="TreeGrafter"/>
</dbReference>
<dbReference type="PANTHER" id="PTHR30487">
    <property type="entry name" value="TYPE 4 PREPILIN-LIKE PROTEINS LEADER PEPTIDE-PROCESSING ENZYME"/>
    <property type="match status" value="1"/>
</dbReference>
<keyword evidence="9" id="KW-0511">Multifunctional enzyme</keyword>
<dbReference type="InterPro" id="IPR014032">
    <property type="entry name" value="Peptidase_A24A_bac"/>
</dbReference>
<dbReference type="PANTHER" id="PTHR30487:SF0">
    <property type="entry name" value="PREPILIN LEADER PEPTIDASE_N-METHYLTRANSFERASE-RELATED"/>
    <property type="match status" value="1"/>
</dbReference>
<feature type="transmembrane region" description="Helical" evidence="11">
    <location>
        <begin position="201"/>
        <end position="226"/>
    </location>
</feature>
<dbReference type="AlphaFoldDB" id="A0A928VTQ0"/>
<protein>
    <recommendedName>
        <fullName evidence="9">Prepilin leader peptidase/N-methyltransferase</fullName>
        <ecNumber evidence="9">2.1.1.-</ecNumber>
        <ecNumber evidence="9">3.4.23.43</ecNumber>
    </recommendedName>
</protein>
<reference evidence="14" key="1">
    <citation type="submission" date="2020-10" db="EMBL/GenBank/DDBJ databases">
        <authorList>
            <person name="Castelo-Branco R."/>
            <person name="Eusebio N."/>
            <person name="Adriana R."/>
            <person name="Vieira A."/>
            <person name="Brugerolle De Fraissinette N."/>
            <person name="Rezende De Castro R."/>
            <person name="Schneider M.P."/>
            <person name="Vasconcelos V."/>
            <person name="Leao P.N."/>
        </authorList>
    </citation>
    <scope>NUCLEOTIDE SEQUENCE</scope>
    <source>
        <strain evidence="14">LEGE 11467</strain>
    </source>
</reference>